<feature type="domain" description="FAS1" evidence="1">
    <location>
        <begin position="49"/>
        <end position="187"/>
    </location>
</feature>
<dbReference type="InterPro" id="IPR050904">
    <property type="entry name" value="Adhesion/Biosynth-related"/>
</dbReference>
<keyword evidence="3" id="KW-1185">Reference proteome</keyword>
<organism evidence="2 3">
    <name type="scientific">Variovorax ginsengisoli</name>
    <dbReference type="NCBI Taxonomy" id="363844"/>
    <lineage>
        <taxon>Bacteria</taxon>
        <taxon>Pseudomonadati</taxon>
        <taxon>Pseudomonadota</taxon>
        <taxon>Betaproteobacteria</taxon>
        <taxon>Burkholderiales</taxon>
        <taxon>Comamonadaceae</taxon>
        <taxon>Variovorax</taxon>
    </lineage>
</organism>
<evidence type="ECO:0000313" key="2">
    <source>
        <dbReference type="EMBL" id="MDO1538039.1"/>
    </source>
</evidence>
<dbReference type="RefSeq" id="WP_301816447.1">
    <property type="nucleotide sequence ID" value="NZ_JAUJZH010000059.1"/>
</dbReference>
<dbReference type="InterPro" id="IPR036378">
    <property type="entry name" value="FAS1_dom_sf"/>
</dbReference>
<dbReference type="Proteomes" id="UP001169027">
    <property type="component" value="Unassembled WGS sequence"/>
</dbReference>
<dbReference type="PANTHER" id="PTHR10900:SF77">
    <property type="entry name" value="FI19380P1"/>
    <property type="match status" value="1"/>
</dbReference>
<feature type="domain" description="FAS1" evidence="1">
    <location>
        <begin position="191"/>
        <end position="326"/>
    </location>
</feature>
<reference evidence="2" key="1">
    <citation type="submission" date="2023-06" db="EMBL/GenBank/DDBJ databases">
        <authorList>
            <person name="Jiang Y."/>
            <person name="Liu Q."/>
        </authorList>
    </citation>
    <scope>NUCLEOTIDE SEQUENCE</scope>
    <source>
        <strain evidence="2">CGMCC 1.12090</strain>
    </source>
</reference>
<dbReference type="SUPFAM" id="SSF82153">
    <property type="entry name" value="FAS1 domain"/>
    <property type="match status" value="2"/>
</dbReference>
<sequence length="330" mass="35067">MSHLLQRRRQLITYGAAALGGALFLPGCGGGGSGGGSANQTIGTQVDQRKNLMNLAESKPELSVFVEAVNACGLRDKISASGTNTVFAPTNDAFNALLGEMGKSKDQLFADTATLTVILKFHILAKAQFTEAIVEGHAINPIGGGFFKIDKENNVFKATDGRNRVCTLVGTDIVALNGVLHTLDRVMLPANMDILITCQSTPEVSTCVRAINAAGLSDTLEQPGPFTFFCPSDAAFAAVVVELNLTLEAFLADTALCKRVMTCHMVPARRFKKEFDTDAPVTTVQGSTIKINANFQVIDARGRVCNLTRADIININGVVHICDKVILPAA</sequence>
<name>A0ABT8SI26_9BURK</name>
<comment type="caution">
    <text evidence="2">The sequence shown here is derived from an EMBL/GenBank/DDBJ whole genome shotgun (WGS) entry which is preliminary data.</text>
</comment>
<dbReference type="Gene3D" id="2.30.180.10">
    <property type="entry name" value="FAS1 domain"/>
    <property type="match status" value="2"/>
</dbReference>
<proteinExistence type="predicted"/>
<protein>
    <submittedName>
        <fullName evidence="2">Fasciclin domain-containing protein</fullName>
    </submittedName>
</protein>
<evidence type="ECO:0000313" key="3">
    <source>
        <dbReference type="Proteomes" id="UP001169027"/>
    </source>
</evidence>
<dbReference type="SMART" id="SM00554">
    <property type="entry name" value="FAS1"/>
    <property type="match status" value="2"/>
</dbReference>
<accession>A0ABT8SI26</accession>
<dbReference type="PROSITE" id="PS50213">
    <property type="entry name" value="FAS1"/>
    <property type="match status" value="2"/>
</dbReference>
<dbReference type="InterPro" id="IPR000782">
    <property type="entry name" value="FAS1_domain"/>
</dbReference>
<dbReference type="EMBL" id="JAUKVY010000059">
    <property type="protein sequence ID" value="MDO1538039.1"/>
    <property type="molecule type" value="Genomic_DNA"/>
</dbReference>
<dbReference type="Pfam" id="PF02469">
    <property type="entry name" value="Fasciclin"/>
    <property type="match status" value="2"/>
</dbReference>
<gene>
    <name evidence="2" type="ORF">Q2T77_38030</name>
</gene>
<evidence type="ECO:0000259" key="1">
    <source>
        <dbReference type="PROSITE" id="PS50213"/>
    </source>
</evidence>
<dbReference type="PANTHER" id="PTHR10900">
    <property type="entry name" value="PERIOSTIN-RELATED"/>
    <property type="match status" value="1"/>
</dbReference>